<name>A0A1T4L849_9BACT</name>
<accession>A0A1T4L849</accession>
<dbReference type="AlphaFoldDB" id="A0A1T4L849"/>
<proteinExistence type="predicted"/>
<protein>
    <submittedName>
        <fullName evidence="1">Uncharacterized protein</fullName>
    </submittedName>
</protein>
<evidence type="ECO:0000313" key="2">
    <source>
        <dbReference type="Proteomes" id="UP000190065"/>
    </source>
</evidence>
<sequence>MLGLLTIARMDCDGVIFAIVKPWFELILWVLSYAFNTHCSLPCTKVTVKGCSFFRNKRSQQI</sequence>
<evidence type="ECO:0000313" key="1">
    <source>
        <dbReference type="EMBL" id="SJZ50711.1"/>
    </source>
</evidence>
<gene>
    <name evidence="1" type="ORF">SAMN02745202_00319</name>
</gene>
<dbReference type="STRING" id="28136.SAMN02745202_00319"/>
<organism evidence="1 2">
    <name type="scientific">Segatella oulorum</name>
    <dbReference type="NCBI Taxonomy" id="28136"/>
    <lineage>
        <taxon>Bacteria</taxon>
        <taxon>Pseudomonadati</taxon>
        <taxon>Bacteroidota</taxon>
        <taxon>Bacteroidia</taxon>
        <taxon>Bacteroidales</taxon>
        <taxon>Prevotellaceae</taxon>
        <taxon>Segatella</taxon>
    </lineage>
</organism>
<dbReference type="EMBL" id="FUXK01000003">
    <property type="protein sequence ID" value="SJZ50711.1"/>
    <property type="molecule type" value="Genomic_DNA"/>
</dbReference>
<reference evidence="1 2" key="1">
    <citation type="submission" date="2017-02" db="EMBL/GenBank/DDBJ databases">
        <authorList>
            <person name="Peterson S.W."/>
        </authorList>
    </citation>
    <scope>NUCLEOTIDE SEQUENCE [LARGE SCALE GENOMIC DNA]</scope>
    <source>
        <strain evidence="1 2">ATCC 43324</strain>
    </source>
</reference>
<dbReference type="Proteomes" id="UP000190065">
    <property type="component" value="Unassembled WGS sequence"/>
</dbReference>